<dbReference type="EMBL" id="KQ965792">
    <property type="protein sequence ID" value="KXS11981.1"/>
    <property type="molecule type" value="Genomic_DNA"/>
</dbReference>
<accession>A0A139A5G9</accession>
<dbReference type="Proteomes" id="UP000070544">
    <property type="component" value="Unassembled WGS sequence"/>
</dbReference>
<protein>
    <submittedName>
        <fullName evidence="2">Uncharacterized protein</fullName>
    </submittedName>
</protein>
<keyword evidence="3" id="KW-1185">Reference proteome</keyword>
<evidence type="ECO:0000313" key="2">
    <source>
        <dbReference type="EMBL" id="KXS11981.1"/>
    </source>
</evidence>
<dbReference type="AlphaFoldDB" id="A0A139A5G9"/>
<feature type="region of interest" description="Disordered" evidence="1">
    <location>
        <begin position="68"/>
        <end position="90"/>
    </location>
</feature>
<name>A0A139A5G9_GONPJ</name>
<sequence length="331" mass="37031">MFCLSLRGRARVLAAATTCTRVCMRTHLSSGPFAAVVADVQFPLSRNRTASRRLDAVAVSIAKIFSSEDGTGDAPSLTDEDEDSSDKLFPRTSVSKHRKRVWVHRKGRDEYTLSPEIVLEQTGPTPEVDHVIELQLLNHFAQLEEVQDEIKVRLNKSHGIRQQQLRPYIQPLHDVYTNGTALANLSVTSRSVNRKKGCVVKHYKNMWNQSVRSRQNTAMSARAERRSTDAIFDDDGDILLLYLACNLNNTGPVGRGWVMGKPNSSVAERIVTMMKHCTLTEAHNAMKKVDFTGLKVERGKAEAVCEVVQDRLEAWVSDLVNVLEDGPYEAE</sequence>
<evidence type="ECO:0000256" key="1">
    <source>
        <dbReference type="SAM" id="MobiDB-lite"/>
    </source>
</evidence>
<proteinExistence type="predicted"/>
<organism evidence="2 3">
    <name type="scientific">Gonapodya prolifera (strain JEL478)</name>
    <name type="common">Monoblepharis prolifera</name>
    <dbReference type="NCBI Taxonomy" id="1344416"/>
    <lineage>
        <taxon>Eukaryota</taxon>
        <taxon>Fungi</taxon>
        <taxon>Fungi incertae sedis</taxon>
        <taxon>Chytridiomycota</taxon>
        <taxon>Chytridiomycota incertae sedis</taxon>
        <taxon>Monoblepharidomycetes</taxon>
        <taxon>Monoblepharidales</taxon>
        <taxon>Gonapodyaceae</taxon>
        <taxon>Gonapodya</taxon>
    </lineage>
</organism>
<reference evidence="2 3" key="1">
    <citation type="journal article" date="2015" name="Genome Biol. Evol.">
        <title>Phylogenomic analyses indicate that early fungi evolved digesting cell walls of algal ancestors of land plants.</title>
        <authorList>
            <person name="Chang Y."/>
            <person name="Wang S."/>
            <person name="Sekimoto S."/>
            <person name="Aerts A.L."/>
            <person name="Choi C."/>
            <person name="Clum A."/>
            <person name="LaButti K.M."/>
            <person name="Lindquist E.A."/>
            <person name="Yee Ngan C."/>
            <person name="Ohm R.A."/>
            <person name="Salamov A.A."/>
            <person name="Grigoriev I.V."/>
            <person name="Spatafora J.W."/>
            <person name="Berbee M.L."/>
        </authorList>
    </citation>
    <scope>NUCLEOTIDE SEQUENCE [LARGE SCALE GENOMIC DNA]</scope>
    <source>
        <strain evidence="2 3">JEL478</strain>
    </source>
</reference>
<gene>
    <name evidence="2" type="ORF">M427DRAFT_59852</name>
</gene>
<evidence type="ECO:0000313" key="3">
    <source>
        <dbReference type="Proteomes" id="UP000070544"/>
    </source>
</evidence>
<dbReference type="OrthoDB" id="528172at2759"/>